<sequence length="304" mass="33603">MHFRGFTAEIRPDPKQHKLEEYQVETKGNSSSCYIPSEAGKHFVIHLEERARQFAFSVTLLLDGQKVNRVVCREGKTGLIEGLRVGPGLLQPFKFAPLTLLDDDSLPVHHPSMENMGVITVQICRTRVSDGPPRAQTNFSSEFSGVGPVNEKSKKAGAHCIGVGEVKQASMATTVYVHNVDPEHAPYATFHFRYRPRDLLRAQRIISATSSQPMHLSGHASGSVKREAPDGPNGSSSSSRKRRKPSGVEQTRLPKPEPQDTKPLLRPRLDGGVIDLTEDEVKREQSPIRAIGIHGAFFDLTEDD</sequence>
<protein>
    <recommendedName>
        <fullName evidence="2">DUF7918 domain-containing protein</fullName>
    </recommendedName>
</protein>
<reference evidence="3 4" key="1">
    <citation type="submission" date="2018-11" db="EMBL/GenBank/DDBJ databases">
        <title>Genome assembly of Steccherinum ochraceum LE-BIN_3174, the white-rot fungus of the Steccherinaceae family (The Residual Polyporoid clade, Polyporales, Basidiomycota).</title>
        <authorList>
            <person name="Fedorova T.V."/>
            <person name="Glazunova O.A."/>
            <person name="Landesman E.O."/>
            <person name="Moiseenko K.V."/>
            <person name="Psurtseva N.V."/>
            <person name="Savinova O.S."/>
            <person name="Shakhova N.V."/>
            <person name="Tyazhelova T.V."/>
            <person name="Vasina D.V."/>
        </authorList>
    </citation>
    <scope>NUCLEOTIDE SEQUENCE [LARGE SCALE GENOMIC DNA]</scope>
    <source>
        <strain evidence="3 4">LE-BIN_3174</strain>
    </source>
</reference>
<feature type="domain" description="DUF7918" evidence="2">
    <location>
        <begin position="17"/>
        <end position="207"/>
    </location>
</feature>
<proteinExistence type="predicted"/>
<dbReference type="Pfam" id="PF25534">
    <property type="entry name" value="DUF7918"/>
    <property type="match status" value="1"/>
</dbReference>
<keyword evidence="4" id="KW-1185">Reference proteome</keyword>
<gene>
    <name evidence="3" type="ORF">EIP91_008404</name>
</gene>
<dbReference type="OrthoDB" id="3364132at2759"/>
<comment type="caution">
    <text evidence="3">The sequence shown here is derived from an EMBL/GenBank/DDBJ whole genome shotgun (WGS) entry which is preliminary data.</text>
</comment>
<name>A0A4R0RB48_9APHY</name>
<dbReference type="PANTHER" id="PTHR36223">
    <property type="entry name" value="BETA-LACTAMASE-TYPE TRANSPEPTIDASE FOLD DOMAIN CONTAINING PROTEIN"/>
    <property type="match status" value="1"/>
</dbReference>
<dbReference type="InterPro" id="IPR057678">
    <property type="entry name" value="DUF7918"/>
</dbReference>
<evidence type="ECO:0000313" key="4">
    <source>
        <dbReference type="Proteomes" id="UP000292702"/>
    </source>
</evidence>
<accession>A0A4R0RB48</accession>
<evidence type="ECO:0000256" key="1">
    <source>
        <dbReference type="SAM" id="MobiDB-lite"/>
    </source>
</evidence>
<dbReference type="Proteomes" id="UP000292702">
    <property type="component" value="Unassembled WGS sequence"/>
</dbReference>
<feature type="region of interest" description="Disordered" evidence="1">
    <location>
        <begin position="210"/>
        <end position="272"/>
    </location>
</feature>
<dbReference type="PANTHER" id="PTHR36223:SF1">
    <property type="entry name" value="TRANSCRIPTION ELONGATION FACTOR EAF N-TERMINAL DOMAIN-CONTAINING PROTEIN"/>
    <property type="match status" value="1"/>
</dbReference>
<evidence type="ECO:0000259" key="2">
    <source>
        <dbReference type="Pfam" id="PF25534"/>
    </source>
</evidence>
<dbReference type="STRING" id="92696.A0A4R0RB48"/>
<dbReference type="AlphaFoldDB" id="A0A4R0RB48"/>
<organism evidence="3 4">
    <name type="scientific">Steccherinum ochraceum</name>
    <dbReference type="NCBI Taxonomy" id="92696"/>
    <lineage>
        <taxon>Eukaryota</taxon>
        <taxon>Fungi</taxon>
        <taxon>Dikarya</taxon>
        <taxon>Basidiomycota</taxon>
        <taxon>Agaricomycotina</taxon>
        <taxon>Agaricomycetes</taxon>
        <taxon>Polyporales</taxon>
        <taxon>Steccherinaceae</taxon>
        <taxon>Steccherinum</taxon>
    </lineage>
</organism>
<evidence type="ECO:0000313" key="3">
    <source>
        <dbReference type="EMBL" id="TCD61469.1"/>
    </source>
</evidence>
<dbReference type="EMBL" id="RWJN01000464">
    <property type="protein sequence ID" value="TCD61469.1"/>
    <property type="molecule type" value="Genomic_DNA"/>
</dbReference>